<accession>A0A0L8HGF5</accession>
<name>A0A0L8HGF5_OCTBM</name>
<gene>
    <name evidence="1" type="ORF">OCBIM_22015032mg</name>
</gene>
<proteinExistence type="predicted"/>
<dbReference type="AlphaFoldDB" id="A0A0L8HGF5"/>
<protein>
    <submittedName>
        <fullName evidence="1">Uncharacterized protein</fullName>
    </submittedName>
</protein>
<sequence>MYSLLHHRLHLLIPTRTNLPTEQCNRTNCYLLIFLLCLMDSSYIRLQTCTDRRTTPPIQFNNTIPK</sequence>
<evidence type="ECO:0000313" key="1">
    <source>
        <dbReference type="EMBL" id="KOF88321.1"/>
    </source>
</evidence>
<organism evidence="1">
    <name type="scientific">Octopus bimaculoides</name>
    <name type="common">California two-spotted octopus</name>
    <dbReference type="NCBI Taxonomy" id="37653"/>
    <lineage>
        <taxon>Eukaryota</taxon>
        <taxon>Metazoa</taxon>
        <taxon>Spiralia</taxon>
        <taxon>Lophotrochozoa</taxon>
        <taxon>Mollusca</taxon>
        <taxon>Cephalopoda</taxon>
        <taxon>Coleoidea</taxon>
        <taxon>Octopodiformes</taxon>
        <taxon>Octopoda</taxon>
        <taxon>Incirrata</taxon>
        <taxon>Octopodidae</taxon>
        <taxon>Octopus</taxon>
    </lineage>
</organism>
<dbReference type="EMBL" id="KQ418194">
    <property type="protein sequence ID" value="KOF88321.1"/>
    <property type="molecule type" value="Genomic_DNA"/>
</dbReference>
<reference evidence="1" key="1">
    <citation type="submission" date="2015-07" db="EMBL/GenBank/DDBJ databases">
        <title>MeaNS - Measles Nucleotide Surveillance Program.</title>
        <authorList>
            <person name="Tran T."/>
            <person name="Druce J."/>
        </authorList>
    </citation>
    <scope>NUCLEOTIDE SEQUENCE</scope>
    <source>
        <strain evidence="1">UCB-OBI-ISO-001</strain>
        <tissue evidence="1">Gonad</tissue>
    </source>
</reference>